<dbReference type="EMBL" id="BQNB010010183">
    <property type="protein sequence ID" value="GJS73819.1"/>
    <property type="molecule type" value="Genomic_DNA"/>
</dbReference>
<accession>A0ABQ4Y817</accession>
<reference evidence="1" key="2">
    <citation type="submission" date="2022-01" db="EMBL/GenBank/DDBJ databases">
        <authorList>
            <person name="Yamashiro T."/>
            <person name="Shiraishi A."/>
            <person name="Satake H."/>
            <person name="Nakayama K."/>
        </authorList>
    </citation>
    <scope>NUCLEOTIDE SEQUENCE</scope>
</reference>
<evidence type="ECO:0000313" key="2">
    <source>
        <dbReference type="Proteomes" id="UP001151760"/>
    </source>
</evidence>
<organism evidence="1 2">
    <name type="scientific">Tanacetum coccineum</name>
    <dbReference type="NCBI Taxonomy" id="301880"/>
    <lineage>
        <taxon>Eukaryota</taxon>
        <taxon>Viridiplantae</taxon>
        <taxon>Streptophyta</taxon>
        <taxon>Embryophyta</taxon>
        <taxon>Tracheophyta</taxon>
        <taxon>Spermatophyta</taxon>
        <taxon>Magnoliopsida</taxon>
        <taxon>eudicotyledons</taxon>
        <taxon>Gunneridae</taxon>
        <taxon>Pentapetalae</taxon>
        <taxon>asterids</taxon>
        <taxon>campanulids</taxon>
        <taxon>Asterales</taxon>
        <taxon>Asteraceae</taxon>
        <taxon>Asteroideae</taxon>
        <taxon>Anthemideae</taxon>
        <taxon>Anthemidinae</taxon>
        <taxon>Tanacetum</taxon>
    </lineage>
</organism>
<proteinExistence type="predicted"/>
<dbReference type="Proteomes" id="UP001151760">
    <property type="component" value="Unassembled WGS sequence"/>
</dbReference>
<gene>
    <name evidence="1" type="ORF">Tco_0706660</name>
</gene>
<sequence>MLTHKGWVDGNGSYLGGGFGKLGGGQETRGGGDGLEGPDGHLSIVEHRGHLVIFEVEEVLECVLLLEMDFDGACGGERDFFLGGGEGVLSFGCSSLEDVRLT</sequence>
<evidence type="ECO:0000313" key="1">
    <source>
        <dbReference type="EMBL" id="GJS73819.1"/>
    </source>
</evidence>
<reference evidence="1" key="1">
    <citation type="journal article" date="2022" name="Int. J. Mol. Sci.">
        <title>Draft Genome of Tanacetum Coccineum: Genomic Comparison of Closely Related Tanacetum-Family Plants.</title>
        <authorList>
            <person name="Yamashiro T."/>
            <person name="Shiraishi A."/>
            <person name="Nakayama K."/>
            <person name="Satake H."/>
        </authorList>
    </citation>
    <scope>NUCLEOTIDE SEQUENCE</scope>
</reference>
<keyword evidence="2" id="KW-1185">Reference proteome</keyword>
<comment type="caution">
    <text evidence="1">The sequence shown here is derived from an EMBL/GenBank/DDBJ whole genome shotgun (WGS) entry which is preliminary data.</text>
</comment>
<name>A0ABQ4Y817_9ASTR</name>
<protein>
    <submittedName>
        <fullName evidence="1">Uncharacterized protein</fullName>
    </submittedName>
</protein>